<dbReference type="Proteomes" id="UP000186817">
    <property type="component" value="Unassembled WGS sequence"/>
</dbReference>
<reference evidence="2 3" key="1">
    <citation type="submission" date="2016-02" db="EMBL/GenBank/DDBJ databases">
        <title>Genome analysis of coral dinoflagellate symbionts highlights evolutionary adaptations to a symbiotic lifestyle.</title>
        <authorList>
            <person name="Aranda M."/>
            <person name="Li Y."/>
            <person name="Liew Y.J."/>
            <person name="Baumgarten S."/>
            <person name="Simakov O."/>
            <person name="Wilson M."/>
            <person name="Piel J."/>
            <person name="Ashoor H."/>
            <person name="Bougouffa S."/>
            <person name="Bajic V.B."/>
            <person name="Ryu T."/>
            <person name="Ravasi T."/>
            <person name="Bayer T."/>
            <person name="Micklem G."/>
            <person name="Kim H."/>
            <person name="Bhak J."/>
            <person name="Lajeunesse T.C."/>
            <person name="Voolstra C.R."/>
        </authorList>
    </citation>
    <scope>NUCLEOTIDE SEQUENCE [LARGE SCALE GENOMIC DNA]</scope>
    <source>
        <strain evidence="2 3">CCMP2467</strain>
    </source>
</reference>
<keyword evidence="1" id="KW-0812">Transmembrane</keyword>
<proteinExistence type="predicted"/>
<evidence type="ECO:0000313" key="3">
    <source>
        <dbReference type="Proteomes" id="UP000186817"/>
    </source>
</evidence>
<protein>
    <submittedName>
        <fullName evidence="2">Uncharacterized protein</fullName>
    </submittedName>
</protein>
<dbReference type="OrthoDB" id="410405at2759"/>
<accession>A0A1Q9DKJ0</accession>
<name>A0A1Q9DKJ0_SYMMI</name>
<keyword evidence="1" id="KW-0472">Membrane</keyword>
<keyword evidence="3" id="KW-1185">Reference proteome</keyword>
<keyword evidence="1" id="KW-1133">Transmembrane helix</keyword>
<gene>
    <name evidence="2" type="ORF">AK812_SmicGene22175</name>
</gene>
<evidence type="ECO:0000256" key="1">
    <source>
        <dbReference type="SAM" id="Phobius"/>
    </source>
</evidence>
<feature type="transmembrane region" description="Helical" evidence="1">
    <location>
        <begin position="20"/>
        <end position="44"/>
    </location>
</feature>
<dbReference type="EMBL" id="LSRX01000494">
    <property type="protein sequence ID" value="OLP95695.1"/>
    <property type="molecule type" value="Genomic_DNA"/>
</dbReference>
<organism evidence="2 3">
    <name type="scientific">Symbiodinium microadriaticum</name>
    <name type="common">Dinoflagellate</name>
    <name type="synonym">Zooxanthella microadriatica</name>
    <dbReference type="NCBI Taxonomy" id="2951"/>
    <lineage>
        <taxon>Eukaryota</taxon>
        <taxon>Sar</taxon>
        <taxon>Alveolata</taxon>
        <taxon>Dinophyceae</taxon>
        <taxon>Suessiales</taxon>
        <taxon>Symbiodiniaceae</taxon>
        <taxon>Symbiodinium</taxon>
    </lineage>
</organism>
<sequence>MTGASRLSIALALRTPRALLIPSIMLSFKTMACLAFGVIPAVAIRAAREVSISDEEDCWNTDLAAPVGPDNLGTLTAIMTKNLRRQCRSEVQGLIEDLFEECMKLERASKERCLQNFFEWFTGAYVSDSLSAELALAPEEAMLWAGFHDGDPRGLNHTALEAFADMVDASIVHPSTILGRVVQKNNDLVGCRGDPGASTPCFKAWRMDKGPVVNFWTSASRAFVEGMAAKNQPSVVAVLNKGLDPAEKWSLYDSVFWKFELPTLVHEVAGRALKYEFDFRPQLLLVDMRGTCQKMVNLVTFELRTAKWEPGEVLQLLEEKPIICFDCPEGQCDLDQALAAKVRSFLGKVLAGASQPPSRGAEAGASSLSIALALRTPRALLTPSIMLSFRTMACLAFGAIPAVAIRAARDVSTSPEEDIETREPPTHFHVFLCVMWLKHNDCWGNWSAPDTLDTLMAIMTRSMEDRCRSEVKGLLEGLFGECTKIEGASEEECLQDLFGWFVGEKTTGILTARLASAPKEAMLWAGFYDGDPRGLNQTALEAFADMVDASIVHPSTVLGRVVQKNNDLLGCRDDPGASTPCFKGWRMWDKGPVVNFWTGASQAFVHGMALRKQSSVVAVLNKGLDRMEKWSLHDSVFWNYELPTLGNEVAATEPTDFPLQLLLVDMRGTCEKLAMWVTERLEEQDIVSVGIWLSSKPIICIDCAEGQCHLDEALAARVRSCLGVDGSLSSPVSPSCPRFVYTLGMNLARDLPWFPS</sequence>
<comment type="caution">
    <text evidence="2">The sequence shown here is derived from an EMBL/GenBank/DDBJ whole genome shotgun (WGS) entry which is preliminary data.</text>
</comment>
<dbReference type="AlphaFoldDB" id="A0A1Q9DKJ0"/>
<evidence type="ECO:0000313" key="2">
    <source>
        <dbReference type="EMBL" id="OLP95695.1"/>
    </source>
</evidence>